<feature type="chain" id="PRO_5019232033" evidence="3">
    <location>
        <begin position="24"/>
        <end position="323"/>
    </location>
</feature>
<name>A0A443J2S2_9RHOB</name>
<dbReference type="Gene3D" id="1.10.530.10">
    <property type="match status" value="1"/>
</dbReference>
<dbReference type="RefSeq" id="WP_128268770.1">
    <property type="nucleotide sequence ID" value="NZ_SAUW01000002.1"/>
</dbReference>
<dbReference type="SUPFAM" id="SSF53955">
    <property type="entry name" value="Lysozyme-like"/>
    <property type="match status" value="1"/>
</dbReference>
<dbReference type="Proteomes" id="UP000285710">
    <property type="component" value="Unassembled WGS sequence"/>
</dbReference>
<dbReference type="AlphaFoldDB" id="A0A443J2S2"/>
<feature type="domain" description="Transglycosylase SLT" evidence="4">
    <location>
        <begin position="103"/>
        <end position="162"/>
    </location>
</feature>
<reference evidence="5 6" key="2">
    <citation type="submission" date="2019-01" db="EMBL/GenBank/DDBJ databases">
        <authorList>
            <person name="Li Y."/>
        </authorList>
    </citation>
    <scope>NUCLEOTIDE SEQUENCE [LARGE SCALE GENOMIC DNA]</scope>
    <source>
        <strain evidence="5 6">2D-5</strain>
    </source>
</reference>
<dbReference type="Pfam" id="PF01464">
    <property type="entry name" value="SLT"/>
    <property type="match status" value="1"/>
</dbReference>
<dbReference type="InterPro" id="IPR023346">
    <property type="entry name" value="Lysozyme-like_dom_sf"/>
</dbReference>
<comment type="caution">
    <text evidence="5">The sequence shown here is derived from an EMBL/GenBank/DDBJ whole genome shotgun (WGS) entry which is preliminary data.</text>
</comment>
<dbReference type="CDD" id="cd13400">
    <property type="entry name" value="LT_IagB-like"/>
    <property type="match status" value="1"/>
</dbReference>
<accession>A0A443J2S2</accession>
<proteinExistence type="inferred from homology"/>
<dbReference type="InterPro" id="IPR008258">
    <property type="entry name" value="Transglycosylase_SLT_dom_1"/>
</dbReference>
<evidence type="ECO:0000313" key="5">
    <source>
        <dbReference type="EMBL" id="RWR14931.1"/>
    </source>
</evidence>
<organism evidence="5 6">
    <name type="scientific">Paenirhodobacter populi</name>
    <dbReference type="NCBI Taxonomy" id="2306993"/>
    <lineage>
        <taxon>Bacteria</taxon>
        <taxon>Pseudomonadati</taxon>
        <taxon>Pseudomonadota</taxon>
        <taxon>Alphaproteobacteria</taxon>
        <taxon>Rhodobacterales</taxon>
        <taxon>Rhodobacter group</taxon>
        <taxon>Paenirhodobacter</taxon>
    </lineage>
</organism>
<evidence type="ECO:0000313" key="6">
    <source>
        <dbReference type="Proteomes" id="UP000285710"/>
    </source>
</evidence>
<feature type="compositionally biased region" description="Low complexity" evidence="2">
    <location>
        <begin position="297"/>
        <end position="323"/>
    </location>
</feature>
<dbReference type="EMBL" id="SAUW01000002">
    <property type="protein sequence ID" value="RWR14931.1"/>
    <property type="molecule type" value="Genomic_DNA"/>
</dbReference>
<evidence type="ECO:0000256" key="1">
    <source>
        <dbReference type="ARBA" id="ARBA00009387"/>
    </source>
</evidence>
<evidence type="ECO:0000259" key="4">
    <source>
        <dbReference type="Pfam" id="PF01464"/>
    </source>
</evidence>
<keyword evidence="3" id="KW-0732">Signal</keyword>
<sequence>MPSLWRSLAMLILSLVLSPMAEARTNDEMVASVCERAAEEAARRSGVPVSVLKAISLTETGRKAAGGFRPWPWTVNMEGAGHWFETLAEARAYVQRENARGAQSFDIGCFQINYRWHGEAFSSIDQMFEPLPNALYAARFLSELYAETGNWNDAAGAYHSRTKSFADKYAARFAQFRQRFMTEDTGGGPLPVTRTRLAADAPLSAIASLNFDTPSGSDIPEIPDIVAMLTPEPQPRAPRENTYPLLLRQAEIRPPSGVAPRASLFTGMEPAEASPTSDDDAPAPQAGLSPAAPPPASLFTGSGSAAGAAPGSLLRAAAPEGTE</sequence>
<feature type="signal peptide" evidence="3">
    <location>
        <begin position="1"/>
        <end position="23"/>
    </location>
</feature>
<evidence type="ECO:0000256" key="3">
    <source>
        <dbReference type="SAM" id="SignalP"/>
    </source>
</evidence>
<comment type="similarity">
    <text evidence="1">Belongs to the virb1 family.</text>
</comment>
<protein>
    <submittedName>
        <fullName evidence="5">Lytic transglycosylase domain-containing protein</fullName>
    </submittedName>
</protein>
<reference evidence="5 6" key="1">
    <citation type="submission" date="2019-01" db="EMBL/GenBank/DDBJ databases">
        <title>Sinorhodobacter populi sp. nov. isolated from the symptomatic bark tissue of Populus euramericana canker.</title>
        <authorList>
            <person name="Xu G."/>
        </authorList>
    </citation>
    <scope>NUCLEOTIDE SEQUENCE [LARGE SCALE GENOMIC DNA]</scope>
    <source>
        <strain evidence="5 6">2D-5</strain>
    </source>
</reference>
<evidence type="ECO:0000256" key="2">
    <source>
        <dbReference type="SAM" id="MobiDB-lite"/>
    </source>
</evidence>
<keyword evidence="6" id="KW-1185">Reference proteome</keyword>
<gene>
    <name evidence="5" type="ORF">D2T33_02995</name>
</gene>
<feature type="region of interest" description="Disordered" evidence="2">
    <location>
        <begin position="257"/>
        <end position="323"/>
    </location>
</feature>